<dbReference type="RefSeq" id="WP_193502146.1">
    <property type="nucleotide sequence ID" value="NZ_JADCKC010000003.1"/>
</dbReference>
<dbReference type="NCBIfam" id="NF045650">
    <property type="entry name" value="CD1247_Nterm"/>
    <property type="match status" value="1"/>
</dbReference>
<accession>A0ABR9R4T4</accession>
<dbReference type="InterPro" id="IPR054688">
    <property type="entry name" value="CD1247_N"/>
</dbReference>
<comment type="caution">
    <text evidence="2">The sequence shown here is derived from an EMBL/GenBank/DDBJ whole genome shotgun (WGS) entry which is preliminary data.</text>
</comment>
<evidence type="ECO:0000256" key="1">
    <source>
        <dbReference type="SAM" id="MobiDB-lite"/>
    </source>
</evidence>
<dbReference type="Proteomes" id="UP000768567">
    <property type="component" value="Unassembled WGS sequence"/>
</dbReference>
<dbReference type="Gene3D" id="2.20.28.160">
    <property type="match status" value="1"/>
</dbReference>
<gene>
    <name evidence="2" type="ORF">INF35_10265</name>
</gene>
<feature type="region of interest" description="Disordered" evidence="1">
    <location>
        <begin position="127"/>
        <end position="147"/>
    </location>
</feature>
<evidence type="ECO:0000313" key="2">
    <source>
        <dbReference type="EMBL" id="MBE5038168.1"/>
    </source>
</evidence>
<name>A0ABR9R4T4_9FIRM</name>
<evidence type="ECO:0008006" key="4">
    <source>
        <dbReference type="Google" id="ProtNLM"/>
    </source>
</evidence>
<protein>
    <recommendedName>
        <fullName evidence="4">TFIIB-type domain-containing protein</fullName>
    </recommendedName>
</protein>
<evidence type="ECO:0000313" key="3">
    <source>
        <dbReference type="Proteomes" id="UP000768567"/>
    </source>
</evidence>
<reference evidence="2 3" key="1">
    <citation type="submission" date="2020-10" db="EMBL/GenBank/DDBJ databases">
        <title>ChiBAC.</title>
        <authorList>
            <person name="Zenner C."/>
            <person name="Hitch T.C.A."/>
            <person name="Clavel T."/>
        </authorList>
    </citation>
    <scope>NUCLEOTIDE SEQUENCE [LARGE SCALE GENOMIC DNA]</scope>
    <source>
        <strain evidence="2 3">DSM 109015</strain>
    </source>
</reference>
<keyword evidence="3" id="KW-1185">Reference proteome</keyword>
<dbReference type="EMBL" id="JADCKC010000003">
    <property type="protein sequence ID" value="MBE5038168.1"/>
    <property type="molecule type" value="Genomic_DNA"/>
</dbReference>
<proteinExistence type="predicted"/>
<sequence>MAMDLNAKAAYIRGLMSGMEFDANSKNGKIIAAMMDLLEEMAATVTEQDNALDQLYEDVDTIDEDLTDLINVVFDVDDDEDEESDDEDAMYEVTCPNCGEVTTVDEDALLGDELVCPNCGASFGVELAEDEDEEPAALPQNRDIPIE</sequence>
<organism evidence="2 3">
    <name type="scientific">Gemmiger gallinarum</name>
    <dbReference type="NCBI Taxonomy" id="2779354"/>
    <lineage>
        <taxon>Bacteria</taxon>
        <taxon>Bacillati</taxon>
        <taxon>Bacillota</taxon>
        <taxon>Clostridia</taxon>
        <taxon>Eubacteriales</taxon>
        <taxon>Gemmiger</taxon>
    </lineage>
</organism>